<dbReference type="Pfam" id="PF08281">
    <property type="entry name" value="Sigma70_r4_2"/>
    <property type="match status" value="1"/>
</dbReference>
<dbReference type="PANTHER" id="PTHR43133">
    <property type="entry name" value="RNA POLYMERASE ECF-TYPE SIGMA FACTO"/>
    <property type="match status" value="1"/>
</dbReference>
<dbReference type="NCBIfam" id="TIGR02937">
    <property type="entry name" value="sigma70-ECF"/>
    <property type="match status" value="1"/>
</dbReference>
<dbReference type="InterPro" id="IPR036388">
    <property type="entry name" value="WH-like_DNA-bd_sf"/>
</dbReference>
<dbReference type="InterPro" id="IPR013324">
    <property type="entry name" value="RNA_pol_sigma_r3/r4-like"/>
</dbReference>
<dbReference type="GO" id="GO:0016987">
    <property type="term" value="F:sigma factor activity"/>
    <property type="evidence" value="ECO:0007669"/>
    <property type="project" value="UniProtKB-KW"/>
</dbReference>
<dbReference type="InterPro" id="IPR013249">
    <property type="entry name" value="RNA_pol_sigma70_r4_t2"/>
</dbReference>
<dbReference type="OrthoDB" id="5501064at2"/>
<organism evidence="7 8">
    <name type="scientific">Actinomadura rayongensis</name>
    <dbReference type="NCBI Taxonomy" id="1429076"/>
    <lineage>
        <taxon>Bacteria</taxon>
        <taxon>Bacillati</taxon>
        <taxon>Actinomycetota</taxon>
        <taxon>Actinomycetes</taxon>
        <taxon>Streptosporangiales</taxon>
        <taxon>Thermomonosporaceae</taxon>
        <taxon>Actinomadura</taxon>
    </lineage>
</organism>
<dbReference type="InterPro" id="IPR039425">
    <property type="entry name" value="RNA_pol_sigma-70-like"/>
</dbReference>
<evidence type="ECO:0000313" key="8">
    <source>
        <dbReference type="Proteomes" id="UP000431901"/>
    </source>
</evidence>
<proteinExistence type="inferred from homology"/>
<sequence>MLTDVTPVRVCLHNGAVEDASEDELDRAVAAAADGDEDAFRLLYRDVQPRLLRYARSLAGSDAEDVTAEAWLQIARDIAGFRGEADAFRGWCATIVRNRALDLLRRRSRRPVADRPLEEVLSMPAREDTEALALGRLSTDAAVRLIAELPRDQAEAVLLRVVVGLDAERAGKVLGKRAGAVRTAAYRGLRRLAARLDTAPDTGPAPVRTHTEGAL</sequence>
<dbReference type="SUPFAM" id="SSF88946">
    <property type="entry name" value="Sigma2 domain of RNA polymerase sigma factors"/>
    <property type="match status" value="1"/>
</dbReference>
<dbReference type="GO" id="GO:0006352">
    <property type="term" value="P:DNA-templated transcription initiation"/>
    <property type="evidence" value="ECO:0007669"/>
    <property type="project" value="InterPro"/>
</dbReference>
<evidence type="ECO:0000256" key="2">
    <source>
        <dbReference type="ARBA" id="ARBA00023015"/>
    </source>
</evidence>
<comment type="caution">
    <text evidence="7">The sequence shown here is derived from an EMBL/GenBank/DDBJ whole genome shotgun (WGS) entry which is preliminary data.</text>
</comment>
<reference evidence="7 8" key="1">
    <citation type="submission" date="2019-12" db="EMBL/GenBank/DDBJ databases">
        <title>Nocardia macrotermitis sp. nov. and Nocardia aurantia sp. nov., isolated from the gut of the fungus growing-termite Macrotermes natalensis.</title>
        <authorList>
            <person name="Christine B."/>
            <person name="Rene B."/>
        </authorList>
    </citation>
    <scope>NUCLEOTIDE SEQUENCE [LARGE SCALE GENOMIC DNA]</scope>
    <source>
        <strain evidence="7 8">DSM 102126</strain>
    </source>
</reference>
<dbReference type="Gene3D" id="1.10.1740.10">
    <property type="match status" value="1"/>
</dbReference>
<keyword evidence="8" id="KW-1185">Reference proteome</keyword>
<name>A0A6I4WBT9_9ACTN</name>
<dbReference type="GO" id="GO:0003677">
    <property type="term" value="F:DNA binding"/>
    <property type="evidence" value="ECO:0007669"/>
    <property type="project" value="InterPro"/>
</dbReference>
<gene>
    <name evidence="7" type="ORF">GQ466_30575</name>
</gene>
<evidence type="ECO:0000256" key="3">
    <source>
        <dbReference type="ARBA" id="ARBA00023082"/>
    </source>
</evidence>
<dbReference type="SUPFAM" id="SSF88659">
    <property type="entry name" value="Sigma3 and sigma4 domains of RNA polymerase sigma factors"/>
    <property type="match status" value="1"/>
</dbReference>
<dbReference type="PANTHER" id="PTHR43133:SF66">
    <property type="entry name" value="ECF RNA POLYMERASE SIGMA FACTOR SIGK"/>
    <property type="match status" value="1"/>
</dbReference>
<dbReference type="InterPro" id="IPR007627">
    <property type="entry name" value="RNA_pol_sigma70_r2"/>
</dbReference>
<evidence type="ECO:0000259" key="6">
    <source>
        <dbReference type="Pfam" id="PF08281"/>
    </source>
</evidence>
<comment type="similarity">
    <text evidence="1">Belongs to the sigma-70 factor family. ECF subfamily.</text>
</comment>
<dbReference type="Pfam" id="PF04542">
    <property type="entry name" value="Sigma70_r2"/>
    <property type="match status" value="1"/>
</dbReference>
<protein>
    <submittedName>
        <fullName evidence="7">Sigma-70 family RNA polymerase sigma factor</fullName>
    </submittedName>
</protein>
<evidence type="ECO:0000256" key="1">
    <source>
        <dbReference type="ARBA" id="ARBA00010641"/>
    </source>
</evidence>
<evidence type="ECO:0000256" key="4">
    <source>
        <dbReference type="ARBA" id="ARBA00023163"/>
    </source>
</evidence>
<evidence type="ECO:0000259" key="5">
    <source>
        <dbReference type="Pfam" id="PF04542"/>
    </source>
</evidence>
<feature type="domain" description="RNA polymerase sigma factor 70 region 4 type 2" evidence="6">
    <location>
        <begin position="142"/>
        <end position="192"/>
    </location>
</feature>
<feature type="domain" description="RNA polymerase sigma-70 region 2" evidence="5">
    <location>
        <begin position="43"/>
        <end position="110"/>
    </location>
</feature>
<dbReference type="AlphaFoldDB" id="A0A6I4WBT9"/>
<dbReference type="EMBL" id="WUTW01000014">
    <property type="protein sequence ID" value="MXQ68369.1"/>
    <property type="molecule type" value="Genomic_DNA"/>
</dbReference>
<dbReference type="InterPro" id="IPR014284">
    <property type="entry name" value="RNA_pol_sigma-70_dom"/>
</dbReference>
<accession>A0A6I4WBT9</accession>
<dbReference type="Gene3D" id="1.10.10.10">
    <property type="entry name" value="Winged helix-like DNA-binding domain superfamily/Winged helix DNA-binding domain"/>
    <property type="match status" value="1"/>
</dbReference>
<keyword evidence="3" id="KW-0731">Sigma factor</keyword>
<keyword evidence="4" id="KW-0804">Transcription</keyword>
<dbReference type="InterPro" id="IPR013325">
    <property type="entry name" value="RNA_pol_sigma_r2"/>
</dbReference>
<evidence type="ECO:0000313" key="7">
    <source>
        <dbReference type="EMBL" id="MXQ68369.1"/>
    </source>
</evidence>
<dbReference type="Proteomes" id="UP000431901">
    <property type="component" value="Unassembled WGS sequence"/>
</dbReference>
<keyword evidence="2" id="KW-0805">Transcription regulation</keyword>